<dbReference type="InterPro" id="IPR007160">
    <property type="entry name" value="DUF362"/>
</dbReference>
<evidence type="ECO:0000259" key="1">
    <source>
        <dbReference type="Pfam" id="PF04015"/>
    </source>
</evidence>
<name>X1EWT1_9ZZZZ</name>
<reference evidence="2" key="1">
    <citation type="journal article" date="2014" name="Front. Microbiol.">
        <title>High frequency of phylogenetically diverse reductive dehalogenase-homologous genes in deep subseafloor sedimentary metagenomes.</title>
        <authorList>
            <person name="Kawai M."/>
            <person name="Futagami T."/>
            <person name="Toyoda A."/>
            <person name="Takaki Y."/>
            <person name="Nishi S."/>
            <person name="Hori S."/>
            <person name="Arai W."/>
            <person name="Tsubouchi T."/>
            <person name="Morono Y."/>
            <person name="Uchiyama I."/>
            <person name="Ito T."/>
            <person name="Fujiyama A."/>
            <person name="Inagaki F."/>
            <person name="Takami H."/>
        </authorList>
    </citation>
    <scope>NUCLEOTIDE SEQUENCE</scope>
    <source>
        <strain evidence="2">Expedition CK06-06</strain>
    </source>
</reference>
<feature type="non-terminal residue" evidence="2">
    <location>
        <position position="1"/>
    </location>
</feature>
<dbReference type="GO" id="GO:0006568">
    <property type="term" value="P:L-tryptophan metabolic process"/>
    <property type="evidence" value="ECO:0007669"/>
    <property type="project" value="InterPro"/>
</dbReference>
<accession>X1EWT1</accession>
<dbReference type="AlphaFoldDB" id="X1EWT1"/>
<dbReference type="GO" id="GO:0004425">
    <property type="term" value="F:indole-3-glycerol-phosphate synthase activity"/>
    <property type="evidence" value="ECO:0007669"/>
    <property type="project" value="InterPro"/>
</dbReference>
<evidence type="ECO:0000313" key="2">
    <source>
        <dbReference type="EMBL" id="GAH13068.1"/>
    </source>
</evidence>
<dbReference type="EMBL" id="BART01033969">
    <property type="protein sequence ID" value="GAH13068.1"/>
    <property type="molecule type" value="Genomic_DNA"/>
</dbReference>
<proteinExistence type="predicted"/>
<dbReference type="Pfam" id="PF04015">
    <property type="entry name" value="DUF362"/>
    <property type="match status" value="1"/>
</dbReference>
<dbReference type="PROSITE" id="PS00614">
    <property type="entry name" value="IGPS"/>
    <property type="match status" value="1"/>
</dbReference>
<gene>
    <name evidence="2" type="ORF">S01H4_58200</name>
</gene>
<feature type="domain" description="DUF362" evidence="1">
    <location>
        <begin position="1"/>
        <end position="65"/>
    </location>
</feature>
<dbReference type="InterPro" id="IPR001468">
    <property type="entry name" value="Indole-3-GlycerolPSynthase_CS"/>
</dbReference>
<protein>
    <recommendedName>
        <fullName evidence="1">DUF362 domain-containing protein</fullName>
    </recommendedName>
</protein>
<comment type="caution">
    <text evidence="2">The sequence shown here is derived from an EMBL/GenBank/DDBJ whole genome shotgun (WGS) entry which is preliminary data.</text>
</comment>
<organism evidence="2">
    <name type="scientific">marine sediment metagenome</name>
    <dbReference type="NCBI Taxonomy" id="412755"/>
    <lineage>
        <taxon>unclassified sequences</taxon>
        <taxon>metagenomes</taxon>
        <taxon>ecological metagenomes</taxon>
    </lineage>
</organism>
<sequence>NILGPFPPERGVTTDPRVISAIVKELKRYSPKDIIVGDNSGSIHFDPFKIARITGILDASDGCYSNIEKIKIEIIAKIDDKETYLVVIRTTPHIITAKIDIVGLRANTTPNVVAMPLPPLNPRNKDQS</sequence>